<dbReference type="SMART" id="SM00220">
    <property type="entry name" value="S_TKc"/>
    <property type="match status" value="1"/>
</dbReference>
<keyword evidence="3 4" id="KW-0067">ATP-binding</keyword>
<evidence type="ECO:0000256" key="1">
    <source>
        <dbReference type="ARBA" id="ARBA00012513"/>
    </source>
</evidence>
<evidence type="ECO:0000256" key="5">
    <source>
        <dbReference type="RuleBase" id="RU000304"/>
    </source>
</evidence>
<dbReference type="PROSITE" id="PS50011">
    <property type="entry name" value="PROTEIN_KINASE_DOM"/>
    <property type="match status" value="1"/>
</dbReference>
<evidence type="ECO:0000313" key="9">
    <source>
        <dbReference type="Proteomes" id="UP001642405"/>
    </source>
</evidence>
<feature type="binding site" evidence="4">
    <location>
        <position position="171"/>
    </location>
    <ligand>
        <name>ATP</name>
        <dbReference type="ChEBI" id="CHEBI:30616"/>
    </ligand>
</feature>
<feature type="domain" description="Protein kinase" evidence="7">
    <location>
        <begin position="142"/>
        <end position="399"/>
    </location>
</feature>
<dbReference type="Gene3D" id="1.10.510.10">
    <property type="entry name" value="Transferase(Phosphotransferase) domain 1"/>
    <property type="match status" value="1"/>
</dbReference>
<dbReference type="InterPro" id="IPR008271">
    <property type="entry name" value="Ser/Thr_kinase_AS"/>
</dbReference>
<dbReference type="SUPFAM" id="SSF56112">
    <property type="entry name" value="Protein kinase-like (PK-like)"/>
    <property type="match status" value="1"/>
</dbReference>
<dbReference type="EMBL" id="CAWUHB010000014">
    <property type="protein sequence ID" value="CAK7217774.1"/>
    <property type="molecule type" value="Genomic_DNA"/>
</dbReference>
<keyword evidence="2 4" id="KW-0547">Nucleotide-binding</keyword>
<dbReference type="Gene3D" id="3.30.200.20">
    <property type="entry name" value="Phosphorylase Kinase, domain 1"/>
    <property type="match status" value="1"/>
</dbReference>
<dbReference type="InterPro" id="IPR000719">
    <property type="entry name" value="Prot_kinase_dom"/>
</dbReference>
<dbReference type="InterPro" id="IPR017441">
    <property type="entry name" value="Protein_kinase_ATP_BS"/>
</dbReference>
<gene>
    <name evidence="8" type="ORF">SCUCBS95973_003258</name>
</gene>
<keyword evidence="5" id="KW-0418">Kinase</keyword>
<comment type="caution">
    <text evidence="8">The sequence shown here is derived from an EMBL/GenBank/DDBJ whole genome shotgun (WGS) entry which is preliminary data.</text>
</comment>
<accession>A0ABP0BDY4</accession>
<protein>
    <recommendedName>
        <fullName evidence="1">non-specific serine/threonine protein kinase</fullName>
        <ecNumber evidence="1">2.7.11.1</ecNumber>
    </recommendedName>
</protein>
<dbReference type="PROSITE" id="PS00107">
    <property type="entry name" value="PROTEIN_KINASE_ATP"/>
    <property type="match status" value="1"/>
</dbReference>
<dbReference type="PROSITE" id="PS00108">
    <property type="entry name" value="PROTEIN_KINASE_ST"/>
    <property type="match status" value="1"/>
</dbReference>
<feature type="compositionally biased region" description="Polar residues" evidence="6">
    <location>
        <begin position="419"/>
        <end position="439"/>
    </location>
</feature>
<feature type="region of interest" description="Disordered" evidence="6">
    <location>
        <begin position="380"/>
        <end position="485"/>
    </location>
</feature>
<keyword evidence="5" id="KW-0723">Serine/threonine-protein kinase</keyword>
<evidence type="ECO:0000259" key="7">
    <source>
        <dbReference type="PROSITE" id="PS50011"/>
    </source>
</evidence>
<evidence type="ECO:0000313" key="8">
    <source>
        <dbReference type="EMBL" id="CAK7217774.1"/>
    </source>
</evidence>
<comment type="similarity">
    <text evidence="5">Belongs to the protein kinase superfamily.</text>
</comment>
<dbReference type="InterPro" id="IPR011009">
    <property type="entry name" value="Kinase-like_dom_sf"/>
</dbReference>
<sequence>MTTEHIPRPSHPLAVLRLAPLNKEALKILDVPDNWSRLSNDSQGKRYIDVGGFPSKLIDGVTLATLGRQGDIVIQNPSVSRLQCLFSIDHGSQTVMLYDKSHNASTQVHGLEDEDVDPGDDKPLVFPFEYGRPRRVYVGPGVNPILVLGKGAFGTVYRVVNVDTGRIIACKVLQYESVSLARREKYQREVKLMAEMEHPHIVDLIWSQNWDLTENNGLAAEIFIGLKDGSLNSLVLGGSYKDSVTLETLAENMLNHMLQALDALVCKGIIHRDVKPENILYVHRAGEFQFQLGDFGLGNHARIAISHRVGTSTYMAPEMISDNSPKTSKVDVWSLFVTVLWTLDINGFRGQTWETYKEILNFVQECAKSDVVGRIRSMAAMDPDQPAPQRPVADPEPQLESPAEPLPQMAAQAAVPRHTPTTTNQITGEATVPKTTDSPAGNGLPFPARPRRQTTGRGARVAKRKSPRRLLTRTGAQSRMAAAPE</sequence>
<feature type="compositionally biased region" description="Basic residues" evidence="6">
    <location>
        <begin position="449"/>
        <end position="471"/>
    </location>
</feature>
<dbReference type="SUPFAM" id="SSF49879">
    <property type="entry name" value="SMAD/FHA domain"/>
    <property type="match status" value="1"/>
</dbReference>
<dbReference type="InterPro" id="IPR008984">
    <property type="entry name" value="SMAD_FHA_dom_sf"/>
</dbReference>
<evidence type="ECO:0000256" key="4">
    <source>
        <dbReference type="PROSITE-ProRule" id="PRU10141"/>
    </source>
</evidence>
<evidence type="ECO:0000256" key="2">
    <source>
        <dbReference type="ARBA" id="ARBA00022741"/>
    </source>
</evidence>
<dbReference type="CDD" id="cd00060">
    <property type="entry name" value="FHA"/>
    <property type="match status" value="1"/>
</dbReference>
<dbReference type="Pfam" id="PF00069">
    <property type="entry name" value="Pkinase"/>
    <property type="match status" value="1"/>
</dbReference>
<keyword evidence="9" id="KW-1185">Reference proteome</keyword>
<keyword evidence="5" id="KW-0808">Transferase</keyword>
<organism evidence="8 9">
    <name type="scientific">Sporothrix curviconia</name>
    <dbReference type="NCBI Taxonomy" id="1260050"/>
    <lineage>
        <taxon>Eukaryota</taxon>
        <taxon>Fungi</taxon>
        <taxon>Dikarya</taxon>
        <taxon>Ascomycota</taxon>
        <taxon>Pezizomycotina</taxon>
        <taxon>Sordariomycetes</taxon>
        <taxon>Sordariomycetidae</taxon>
        <taxon>Ophiostomatales</taxon>
        <taxon>Ophiostomataceae</taxon>
        <taxon>Sporothrix</taxon>
    </lineage>
</organism>
<name>A0ABP0BDY4_9PEZI</name>
<dbReference type="Proteomes" id="UP001642405">
    <property type="component" value="Unassembled WGS sequence"/>
</dbReference>
<evidence type="ECO:0000256" key="3">
    <source>
        <dbReference type="ARBA" id="ARBA00022840"/>
    </source>
</evidence>
<dbReference type="PANTHER" id="PTHR48012">
    <property type="entry name" value="STERILE20-LIKE KINASE, ISOFORM B-RELATED"/>
    <property type="match status" value="1"/>
</dbReference>
<dbReference type="EC" id="2.7.11.1" evidence="1"/>
<reference evidence="8 9" key="1">
    <citation type="submission" date="2024-01" db="EMBL/GenBank/DDBJ databases">
        <authorList>
            <person name="Allen C."/>
            <person name="Tagirdzhanova G."/>
        </authorList>
    </citation>
    <scope>NUCLEOTIDE SEQUENCE [LARGE SCALE GENOMIC DNA]</scope>
</reference>
<dbReference type="InterPro" id="IPR050629">
    <property type="entry name" value="STE20/SPS1-PAK"/>
</dbReference>
<proteinExistence type="inferred from homology"/>
<evidence type="ECO:0000256" key="6">
    <source>
        <dbReference type="SAM" id="MobiDB-lite"/>
    </source>
</evidence>